<accession>A0A1B6CDB4</accession>
<dbReference type="Gene3D" id="1.25.40.90">
    <property type="match status" value="1"/>
</dbReference>
<sequence length="379" mass="41907">MSVGSGPPTLNPLLLQASGVLNVGGGPPQLNMGGSQLNLAAAAVTAAQWLAAQHNQNQMAPSSASGVLDNITAQQNTLQEQIRESEQNLSAQHSVLMQQQQNAIEEVISKLQLEKITKEASEFNLNFTELDLVLQPIIDSCTKDSISSGKAWILQRATNDKINRVIAQYLLKKLLEENRTFNHKLHIIYLVNDILHHCARKNADELKKALEAVVIPMFCNASMNSTDEQMAKLNKLLNLWETKNQYCSPEIVAKLKSPTQSWQEYQAELIASYADVVSTLAASTKSTFQNYQSQHQAFVNHALQQIQTLEQQKQSLENQKQVINNTTPIAAATPPDVANVPTNLLANIPPSQIVNSNQPTEQQLLAQQQLIQQNQQLIQ</sequence>
<name>A0A1B6CDB4_9HEMI</name>
<dbReference type="Pfam" id="PF04818">
    <property type="entry name" value="CID"/>
    <property type="match status" value="1"/>
</dbReference>
<feature type="domain" description="CID" evidence="2">
    <location>
        <begin position="122"/>
        <end position="263"/>
    </location>
</feature>
<reference evidence="3" key="1">
    <citation type="submission" date="2015-12" db="EMBL/GenBank/DDBJ databases">
        <title>De novo transcriptome assembly of four potential Pierce s Disease insect vectors from Arizona vineyards.</title>
        <authorList>
            <person name="Tassone E.E."/>
        </authorList>
    </citation>
    <scope>NUCLEOTIDE SEQUENCE</scope>
</reference>
<dbReference type="SMART" id="SM00582">
    <property type="entry name" value="RPR"/>
    <property type="match status" value="1"/>
</dbReference>
<evidence type="ECO:0000256" key="1">
    <source>
        <dbReference type="SAM" id="Coils"/>
    </source>
</evidence>
<dbReference type="InterPro" id="IPR006569">
    <property type="entry name" value="CID_dom"/>
</dbReference>
<organism evidence="3">
    <name type="scientific">Clastoptera arizonana</name>
    <name type="common">Arizona spittle bug</name>
    <dbReference type="NCBI Taxonomy" id="38151"/>
    <lineage>
        <taxon>Eukaryota</taxon>
        <taxon>Metazoa</taxon>
        <taxon>Ecdysozoa</taxon>
        <taxon>Arthropoda</taxon>
        <taxon>Hexapoda</taxon>
        <taxon>Insecta</taxon>
        <taxon>Pterygota</taxon>
        <taxon>Neoptera</taxon>
        <taxon>Paraneoptera</taxon>
        <taxon>Hemiptera</taxon>
        <taxon>Auchenorrhyncha</taxon>
        <taxon>Cercopoidea</taxon>
        <taxon>Clastopteridae</taxon>
        <taxon>Clastoptera</taxon>
    </lineage>
</organism>
<dbReference type="PANTHER" id="PTHR12323:SF0">
    <property type="entry name" value="CALCIUM HOMEOSTASIS ENDOPLASMIC RETICULUM PROTEIN"/>
    <property type="match status" value="1"/>
</dbReference>
<proteinExistence type="predicted"/>
<feature type="non-terminal residue" evidence="3">
    <location>
        <position position="379"/>
    </location>
</feature>
<gene>
    <name evidence="3" type="ORF">g.28397</name>
</gene>
<keyword evidence="1" id="KW-0175">Coiled coil</keyword>
<dbReference type="EMBL" id="GEDC01025867">
    <property type="protein sequence ID" value="JAS11431.1"/>
    <property type="molecule type" value="Transcribed_RNA"/>
</dbReference>
<dbReference type="InterPro" id="IPR008942">
    <property type="entry name" value="ENTH_VHS"/>
</dbReference>
<dbReference type="GO" id="GO:0048471">
    <property type="term" value="C:perinuclear region of cytoplasm"/>
    <property type="evidence" value="ECO:0007669"/>
    <property type="project" value="TreeGrafter"/>
</dbReference>
<dbReference type="AlphaFoldDB" id="A0A1B6CDB4"/>
<evidence type="ECO:0000259" key="2">
    <source>
        <dbReference type="PROSITE" id="PS51391"/>
    </source>
</evidence>
<protein>
    <recommendedName>
        <fullName evidence="2">CID domain-containing protein</fullName>
    </recommendedName>
</protein>
<dbReference type="PROSITE" id="PS51391">
    <property type="entry name" value="CID"/>
    <property type="match status" value="1"/>
</dbReference>
<dbReference type="GO" id="GO:0006874">
    <property type="term" value="P:intracellular calcium ion homeostasis"/>
    <property type="evidence" value="ECO:0007669"/>
    <property type="project" value="TreeGrafter"/>
</dbReference>
<evidence type="ECO:0000313" key="3">
    <source>
        <dbReference type="EMBL" id="JAS11431.1"/>
    </source>
</evidence>
<dbReference type="PANTHER" id="PTHR12323">
    <property type="entry name" value="SR-RELATED CTD ASSOCIATED FACTOR 6"/>
    <property type="match status" value="1"/>
</dbReference>
<dbReference type="SUPFAM" id="SSF48464">
    <property type="entry name" value="ENTH/VHS domain"/>
    <property type="match status" value="1"/>
</dbReference>
<feature type="coiled-coil region" evidence="1">
    <location>
        <begin position="299"/>
        <end position="326"/>
    </location>
</feature>